<dbReference type="EMBL" id="CP036259">
    <property type="protein sequence ID" value="QDR83123.1"/>
    <property type="molecule type" value="Genomic_DNA"/>
</dbReference>
<dbReference type="PANTHER" id="PTHR31157:SF1">
    <property type="entry name" value="SCP DOMAIN-CONTAINING PROTEIN"/>
    <property type="match status" value="1"/>
</dbReference>
<dbReference type="AlphaFoldDB" id="A0A517E0J2"/>
<dbReference type="RefSeq" id="WP_170233374.1">
    <property type="nucleotide sequence ID" value="NZ_CP036259.1"/>
</dbReference>
<organism evidence="2 3">
    <name type="scientific">Sporomusa termitida</name>
    <dbReference type="NCBI Taxonomy" id="2377"/>
    <lineage>
        <taxon>Bacteria</taxon>
        <taxon>Bacillati</taxon>
        <taxon>Bacillota</taxon>
        <taxon>Negativicutes</taxon>
        <taxon>Selenomonadales</taxon>
        <taxon>Sporomusaceae</taxon>
        <taxon>Sporomusa</taxon>
    </lineage>
</organism>
<dbReference type="Pfam" id="PF00188">
    <property type="entry name" value="CAP"/>
    <property type="match status" value="1"/>
</dbReference>
<dbReference type="InterPro" id="IPR035940">
    <property type="entry name" value="CAP_sf"/>
</dbReference>
<dbReference type="CDD" id="cd05379">
    <property type="entry name" value="CAP_bacterial"/>
    <property type="match status" value="1"/>
</dbReference>
<dbReference type="KEGG" id="sted:SPTER_45990"/>
<reference evidence="2 3" key="1">
    <citation type="submission" date="2019-02" db="EMBL/GenBank/DDBJ databases">
        <title>Closed genome of Sporomusa termitida DSM 4440.</title>
        <authorList>
            <person name="Poehlein A."/>
            <person name="Daniel R."/>
        </authorList>
    </citation>
    <scope>NUCLEOTIDE SEQUENCE [LARGE SCALE GENOMIC DNA]</scope>
    <source>
        <strain evidence="2 3">DSM 4440</strain>
    </source>
</reference>
<sequence>MTLKTGRLLILCLVLLVSIAIGAGLFIRNYTGTANAATFTYRMVPADGGVIQSKQPELQVQLTLPGETLASYQLYLDGQAIAAAYQPELGLITGRPPQELQPGRHNLSLTFVLTGYQPVEISSSFTIEDKRSEYQSPGAGTEQSSLLAAGLNVLNQYRTALALPPVTEQSLLTRSAQAHADYLARNRLLGHYEDKSQPGFTGATVKERAELAGYYQPVGEGLSTAAVDGGGGVDSLMDAPYHRLAHINPNFTEVGMGFTLRPDCTVINYGAPQGLTDGRIVVYPYPGQTDAKIGWKAVETPNPLAAYGQEETYVGYPISLSVHDSATRELQVLSASLATAGGQPVPFFLVDASKESAWKQHVFLIPRTVLVPGMAYTARIESLRLMADGSTATLAREWTFATLPNLEAASASLGQMSNGADFVSVKLKNGELADLAYTVKQGGQIWQTYQDGRYLRYNPGQPLTGTFTLELTSSLFPGPVVYEFEMTGNEQNRQLMLR</sequence>
<evidence type="ECO:0000313" key="3">
    <source>
        <dbReference type="Proteomes" id="UP000320776"/>
    </source>
</evidence>
<dbReference type="SUPFAM" id="SSF55797">
    <property type="entry name" value="PR-1-like"/>
    <property type="match status" value="1"/>
</dbReference>
<dbReference type="PANTHER" id="PTHR31157">
    <property type="entry name" value="SCP DOMAIN-CONTAINING PROTEIN"/>
    <property type="match status" value="1"/>
</dbReference>
<dbReference type="InterPro" id="IPR014044">
    <property type="entry name" value="CAP_dom"/>
</dbReference>
<dbReference type="Gene3D" id="3.40.33.10">
    <property type="entry name" value="CAP"/>
    <property type="match status" value="1"/>
</dbReference>
<accession>A0A517E0J2</accession>
<proteinExistence type="predicted"/>
<evidence type="ECO:0000313" key="2">
    <source>
        <dbReference type="EMBL" id="QDR83123.1"/>
    </source>
</evidence>
<keyword evidence="3" id="KW-1185">Reference proteome</keyword>
<evidence type="ECO:0000259" key="1">
    <source>
        <dbReference type="Pfam" id="PF00188"/>
    </source>
</evidence>
<gene>
    <name evidence="2" type="ORF">SPTER_45990</name>
</gene>
<protein>
    <submittedName>
        <fullName evidence="2">Cysteine-rich secretory protein family protein</fullName>
    </submittedName>
</protein>
<name>A0A517E0J2_9FIRM</name>
<dbReference type="Proteomes" id="UP000320776">
    <property type="component" value="Chromosome"/>
</dbReference>
<feature type="domain" description="SCP" evidence="1">
    <location>
        <begin position="151"/>
        <end position="261"/>
    </location>
</feature>